<dbReference type="InterPro" id="IPR011990">
    <property type="entry name" value="TPR-like_helical_dom_sf"/>
</dbReference>
<name>A0A7S4JA92_9STRA</name>
<dbReference type="EMBL" id="HBKQ01036042">
    <property type="protein sequence ID" value="CAE2257290.1"/>
    <property type="molecule type" value="Transcribed_RNA"/>
</dbReference>
<organism evidence="1">
    <name type="scientific">Odontella aurita</name>
    <dbReference type="NCBI Taxonomy" id="265563"/>
    <lineage>
        <taxon>Eukaryota</taxon>
        <taxon>Sar</taxon>
        <taxon>Stramenopiles</taxon>
        <taxon>Ochrophyta</taxon>
        <taxon>Bacillariophyta</taxon>
        <taxon>Mediophyceae</taxon>
        <taxon>Biddulphiophycidae</taxon>
        <taxon>Eupodiscales</taxon>
        <taxon>Odontellaceae</taxon>
        <taxon>Odontella</taxon>
    </lineage>
</organism>
<proteinExistence type="predicted"/>
<gene>
    <name evidence="1" type="ORF">OAUR00152_LOCUS24790</name>
</gene>
<evidence type="ECO:0000313" key="1">
    <source>
        <dbReference type="EMBL" id="CAE2257290.1"/>
    </source>
</evidence>
<sequence>MESLAFVNIKMHRYDRALRVFEDMLQLEENKFATSNLYHLTIAKLLGNMSYVYLKMHKFRAALACLRGVLANQEASLPPEDKSIEQTRNFMTDIEMQLKKEHDRGRNEDAAE</sequence>
<accession>A0A7S4JA92</accession>
<dbReference type="AlphaFoldDB" id="A0A7S4JA92"/>
<protein>
    <submittedName>
        <fullName evidence="1">Uncharacterized protein</fullName>
    </submittedName>
</protein>
<dbReference type="SUPFAM" id="SSF48452">
    <property type="entry name" value="TPR-like"/>
    <property type="match status" value="1"/>
</dbReference>
<dbReference type="Gene3D" id="1.25.40.10">
    <property type="entry name" value="Tetratricopeptide repeat domain"/>
    <property type="match status" value="1"/>
</dbReference>
<reference evidence="1" key="1">
    <citation type="submission" date="2021-01" db="EMBL/GenBank/DDBJ databases">
        <authorList>
            <person name="Corre E."/>
            <person name="Pelletier E."/>
            <person name="Niang G."/>
            <person name="Scheremetjew M."/>
            <person name="Finn R."/>
            <person name="Kale V."/>
            <person name="Holt S."/>
            <person name="Cochrane G."/>
            <person name="Meng A."/>
            <person name="Brown T."/>
            <person name="Cohen L."/>
        </authorList>
    </citation>
    <scope>NUCLEOTIDE SEQUENCE</scope>
    <source>
        <strain evidence="1">Isolate 1302-5</strain>
    </source>
</reference>